<comment type="similarity">
    <text evidence="1">Belongs to the RRF family.</text>
</comment>
<name>A0AAV7XG40_9NEOP</name>
<accession>A0AAV7XG40</accession>
<protein>
    <recommendedName>
        <fullName evidence="2">Ribosome-recycling factor, mitochondrial</fullName>
    </recommendedName>
    <alternativeName>
        <fullName evidence="4">Ribosome-releasing factor, mitochondrial</fullName>
    </alternativeName>
</protein>
<dbReference type="Proteomes" id="UP001075354">
    <property type="component" value="Chromosome 10"/>
</dbReference>
<evidence type="ECO:0000256" key="4">
    <source>
        <dbReference type="ARBA" id="ARBA00033107"/>
    </source>
</evidence>
<sequence length="254" mass="28535">MPKMIFNVKLRTDLQLVYCLAQGHQYEFPHSLQSKSDVHFLHMTFLPQRNYAVKKGAKKKGKEANAQVSLTGLGELIAVDDMVNNMESAIEAMKTEFIKSLSLRSAGSIETIKVKFEGKEYELQQVAKMTRKGQQTVVIDMLSFPQMTKAVMDTLKSSALNLNPQQEGTSIFVPIPKVTKEHREILAKKAKAIFVTHRDAIKKTQEENVKDIKGCDIGDSEKQSAYKQVRAIGEKYVAQAESIMKAKQDELLGK</sequence>
<evidence type="ECO:0000256" key="1">
    <source>
        <dbReference type="ARBA" id="ARBA00005912"/>
    </source>
</evidence>
<evidence type="ECO:0000313" key="7">
    <source>
        <dbReference type="Proteomes" id="UP001075354"/>
    </source>
</evidence>
<dbReference type="InterPro" id="IPR023584">
    <property type="entry name" value="Ribosome_recyc_fac_dom"/>
</dbReference>
<gene>
    <name evidence="6" type="ORF">ONE63_001231</name>
</gene>
<dbReference type="InterPro" id="IPR002661">
    <property type="entry name" value="Ribosome_recyc_fac"/>
</dbReference>
<dbReference type="Pfam" id="PF01765">
    <property type="entry name" value="RRF"/>
    <property type="match status" value="1"/>
</dbReference>
<dbReference type="FunFam" id="3.30.1360.40:FF:000001">
    <property type="entry name" value="Ribosome-recycling factor"/>
    <property type="match status" value="1"/>
</dbReference>
<organism evidence="6 7">
    <name type="scientific">Megalurothrips usitatus</name>
    <name type="common">bean blossom thrips</name>
    <dbReference type="NCBI Taxonomy" id="439358"/>
    <lineage>
        <taxon>Eukaryota</taxon>
        <taxon>Metazoa</taxon>
        <taxon>Ecdysozoa</taxon>
        <taxon>Arthropoda</taxon>
        <taxon>Hexapoda</taxon>
        <taxon>Insecta</taxon>
        <taxon>Pterygota</taxon>
        <taxon>Neoptera</taxon>
        <taxon>Paraneoptera</taxon>
        <taxon>Thysanoptera</taxon>
        <taxon>Terebrantia</taxon>
        <taxon>Thripoidea</taxon>
        <taxon>Thripidae</taxon>
        <taxon>Megalurothrips</taxon>
    </lineage>
</organism>
<keyword evidence="7" id="KW-1185">Reference proteome</keyword>
<dbReference type="EMBL" id="JAPTSV010000010">
    <property type="protein sequence ID" value="KAJ1523363.1"/>
    <property type="molecule type" value="Genomic_DNA"/>
</dbReference>
<dbReference type="PANTHER" id="PTHR20982">
    <property type="entry name" value="RIBOSOME RECYCLING FACTOR"/>
    <property type="match status" value="1"/>
</dbReference>
<keyword evidence="3" id="KW-0648">Protein biosynthesis</keyword>
<dbReference type="InterPro" id="IPR036191">
    <property type="entry name" value="RRF_sf"/>
</dbReference>
<feature type="domain" description="Ribosome recycling factor" evidence="5">
    <location>
        <begin position="105"/>
        <end position="252"/>
    </location>
</feature>
<evidence type="ECO:0000256" key="3">
    <source>
        <dbReference type="ARBA" id="ARBA00022917"/>
    </source>
</evidence>
<dbReference type="AlphaFoldDB" id="A0AAV7XG40"/>
<dbReference type="GO" id="GO:0005739">
    <property type="term" value="C:mitochondrion"/>
    <property type="evidence" value="ECO:0007669"/>
    <property type="project" value="TreeGrafter"/>
</dbReference>
<dbReference type="SUPFAM" id="SSF55194">
    <property type="entry name" value="Ribosome recycling factor, RRF"/>
    <property type="match status" value="1"/>
</dbReference>
<evidence type="ECO:0000313" key="6">
    <source>
        <dbReference type="EMBL" id="KAJ1523363.1"/>
    </source>
</evidence>
<dbReference type="Gene3D" id="3.30.1360.40">
    <property type="match status" value="1"/>
</dbReference>
<dbReference type="GO" id="GO:0043023">
    <property type="term" value="F:ribosomal large subunit binding"/>
    <property type="evidence" value="ECO:0007669"/>
    <property type="project" value="TreeGrafter"/>
</dbReference>
<dbReference type="PANTHER" id="PTHR20982:SF3">
    <property type="entry name" value="MITOCHONDRIAL RIBOSOME RECYCLING FACTOR PSEUDO 1"/>
    <property type="match status" value="1"/>
</dbReference>
<evidence type="ECO:0000259" key="5">
    <source>
        <dbReference type="Pfam" id="PF01765"/>
    </source>
</evidence>
<proteinExistence type="inferred from homology"/>
<evidence type="ECO:0000256" key="2">
    <source>
        <dbReference type="ARBA" id="ARBA00020581"/>
    </source>
</evidence>
<reference evidence="6" key="1">
    <citation type="submission" date="2022-12" db="EMBL/GenBank/DDBJ databases">
        <title>Chromosome-level genome assembly of the bean flower thrips Megalurothrips usitatus.</title>
        <authorList>
            <person name="Ma L."/>
            <person name="Liu Q."/>
            <person name="Li H."/>
            <person name="Cai W."/>
        </authorList>
    </citation>
    <scope>NUCLEOTIDE SEQUENCE</scope>
    <source>
        <strain evidence="6">Cailab_2022a</strain>
    </source>
</reference>
<comment type="caution">
    <text evidence="6">The sequence shown here is derived from an EMBL/GenBank/DDBJ whole genome shotgun (WGS) entry which is preliminary data.</text>
</comment>
<dbReference type="GO" id="GO:0006412">
    <property type="term" value="P:translation"/>
    <property type="evidence" value="ECO:0007669"/>
    <property type="project" value="UniProtKB-KW"/>
</dbReference>
<dbReference type="Gene3D" id="1.10.132.20">
    <property type="entry name" value="Ribosome-recycling factor"/>
    <property type="match status" value="1"/>
</dbReference>